<evidence type="ECO:0000256" key="1">
    <source>
        <dbReference type="SAM" id="MobiDB-lite"/>
    </source>
</evidence>
<protein>
    <submittedName>
        <fullName evidence="2">Uncharacterized protein</fullName>
    </submittedName>
</protein>
<organism evidence="2 3">
    <name type="scientific">Prunus dulcis</name>
    <name type="common">Almond</name>
    <name type="synonym">Amygdalus dulcis</name>
    <dbReference type="NCBI Taxonomy" id="3755"/>
    <lineage>
        <taxon>Eukaryota</taxon>
        <taxon>Viridiplantae</taxon>
        <taxon>Streptophyta</taxon>
        <taxon>Embryophyta</taxon>
        <taxon>Tracheophyta</taxon>
        <taxon>Spermatophyta</taxon>
        <taxon>Magnoliopsida</taxon>
        <taxon>eudicotyledons</taxon>
        <taxon>Gunneridae</taxon>
        <taxon>Pentapetalae</taxon>
        <taxon>rosids</taxon>
        <taxon>fabids</taxon>
        <taxon>Rosales</taxon>
        <taxon>Rosaceae</taxon>
        <taxon>Amygdaloideae</taxon>
        <taxon>Amygdaleae</taxon>
        <taxon>Prunus</taxon>
    </lineage>
</organism>
<dbReference type="EMBL" id="JAJFAZ020000001">
    <property type="protein sequence ID" value="KAI5353369.1"/>
    <property type="molecule type" value="Genomic_DNA"/>
</dbReference>
<evidence type="ECO:0000313" key="2">
    <source>
        <dbReference type="EMBL" id="KAI5353369.1"/>
    </source>
</evidence>
<keyword evidence="3" id="KW-1185">Reference proteome</keyword>
<evidence type="ECO:0000313" key="3">
    <source>
        <dbReference type="Proteomes" id="UP001054821"/>
    </source>
</evidence>
<gene>
    <name evidence="2" type="ORF">L3X38_006262</name>
</gene>
<dbReference type="Proteomes" id="UP001054821">
    <property type="component" value="Chromosome 1"/>
</dbReference>
<name>A0AAD4ZSJ2_PRUDU</name>
<comment type="caution">
    <text evidence="2">The sequence shown here is derived from an EMBL/GenBank/DDBJ whole genome shotgun (WGS) entry which is preliminary data.</text>
</comment>
<feature type="compositionally biased region" description="Pro residues" evidence="1">
    <location>
        <begin position="1"/>
        <end position="10"/>
    </location>
</feature>
<sequence length="79" mass="8703">MSPVARPPGFPQLEDGSSAEMMSAQETTPGHWSSREVLLRAMVLKPSPARTCMVVVLCFGAEKVVFPSFSKCFNFELPR</sequence>
<accession>A0AAD4ZSJ2</accession>
<feature type="region of interest" description="Disordered" evidence="1">
    <location>
        <begin position="1"/>
        <end position="31"/>
    </location>
</feature>
<reference evidence="2 3" key="1">
    <citation type="journal article" date="2022" name="G3 (Bethesda)">
        <title>Whole-genome sequence and methylome profiling of the almond [Prunus dulcis (Mill.) D.A. Webb] cultivar 'Nonpareil'.</title>
        <authorList>
            <person name="D'Amico-Willman K.M."/>
            <person name="Ouma W.Z."/>
            <person name="Meulia T."/>
            <person name="Sideli G.M."/>
            <person name="Gradziel T.M."/>
            <person name="Fresnedo-Ramirez J."/>
        </authorList>
    </citation>
    <scope>NUCLEOTIDE SEQUENCE [LARGE SCALE GENOMIC DNA]</scope>
    <source>
        <strain evidence="2">Clone GOH B32 T37-40</strain>
    </source>
</reference>
<proteinExistence type="predicted"/>
<dbReference type="AlphaFoldDB" id="A0AAD4ZSJ2"/>